<feature type="compositionally biased region" description="Polar residues" evidence="1">
    <location>
        <begin position="166"/>
        <end position="181"/>
    </location>
</feature>
<sequence>MRRFLEGGDFSGDLKILFTILRNGCLKTISQKGPILEIGTSSGGPNVENVNYLEDDDVGGPNMEDGDHMNDNHAEDDEDYTSISDQSDENQSISEGSRESDEEVEDRFATKNKFADVALRENPGLGSSLEDKLLQIFNKSFSARTLGPHDMSTQNDTKVLQKRPPKSSQPVLLTQKTTSKPTGGGRRKRQGISDRTIIVHPNPTPMQEDDEGNESDEDYYIGGEGGEEEEEKDEERVPSTSCFFPKEKENGRGSQE</sequence>
<evidence type="ECO:0000313" key="3">
    <source>
        <dbReference type="Proteomes" id="UP001161247"/>
    </source>
</evidence>
<name>A0AAV1DMR0_OLDCO</name>
<feature type="compositionally biased region" description="Basic and acidic residues" evidence="1">
    <location>
        <begin position="245"/>
        <end position="256"/>
    </location>
</feature>
<feature type="region of interest" description="Disordered" evidence="1">
    <location>
        <begin position="144"/>
        <end position="256"/>
    </location>
</feature>
<organism evidence="2 3">
    <name type="scientific">Oldenlandia corymbosa var. corymbosa</name>
    <dbReference type="NCBI Taxonomy" id="529605"/>
    <lineage>
        <taxon>Eukaryota</taxon>
        <taxon>Viridiplantae</taxon>
        <taxon>Streptophyta</taxon>
        <taxon>Embryophyta</taxon>
        <taxon>Tracheophyta</taxon>
        <taxon>Spermatophyta</taxon>
        <taxon>Magnoliopsida</taxon>
        <taxon>eudicotyledons</taxon>
        <taxon>Gunneridae</taxon>
        <taxon>Pentapetalae</taxon>
        <taxon>asterids</taxon>
        <taxon>lamiids</taxon>
        <taxon>Gentianales</taxon>
        <taxon>Rubiaceae</taxon>
        <taxon>Rubioideae</taxon>
        <taxon>Spermacoceae</taxon>
        <taxon>Hedyotis-Oldenlandia complex</taxon>
        <taxon>Oldenlandia</taxon>
    </lineage>
</organism>
<dbReference type="Proteomes" id="UP001161247">
    <property type="component" value="Chromosome 6"/>
</dbReference>
<protein>
    <submittedName>
        <fullName evidence="2">OLC1v1008920C1</fullName>
    </submittedName>
</protein>
<reference evidence="2" key="1">
    <citation type="submission" date="2023-03" db="EMBL/GenBank/DDBJ databases">
        <authorList>
            <person name="Julca I."/>
        </authorList>
    </citation>
    <scope>NUCLEOTIDE SEQUENCE</scope>
</reference>
<accession>A0AAV1DMR0</accession>
<gene>
    <name evidence="2" type="ORF">OLC1_LOCUS17106</name>
</gene>
<evidence type="ECO:0000256" key="1">
    <source>
        <dbReference type="SAM" id="MobiDB-lite"/>
    </source>
</evidence>
<dbReference type="EMBL" id="OX459123">
    <property type="protein sequence ID" value="CAI9109155.1"/>
    <property type="molecule type" value="Genomic_DNA"/>
</dbReference>
<feature type="compositionally biased region" description="Acidic residues" evidence="1">
    <location>
        <begin position="207"/>
        <end position="233"/>
    </location>
</feature>
<proteinExistence type="predicted"/>
<keyword evidence="3" id="KW-1185">Reference proteome</keyword>
<evidence type="ECO:0000313" key="2">
    <source>
        <dbReference type="EMBL" id="CAI9109155.1"/>
    </source>
</evidence>
<feature type="compositionally biased region" description="Polar residues" evidence="1">
    <location>
        <begin position="81"/>
        <end position="95"/>
    </location>
</feature>
<dbReference type="AlphaFoldDB" id="A0AAV1DMR0"/>
<feature type="region of interest" description="Disordered" evidence="1">
    <location>
        <begin position="54"/>
        <end position="107"/>
    </location>
</feature>